<dbReference type="AlphaFoldDB" id="A0A0E3R806"/>
<gene>
    <name evidence="1" type="ORF">MSMAP_1248</name>
</gene>
<dbReference type="PATRIC" id="fig|1434115.4.peg.1582"/>
<evidence type="ECO:0000313" key="1">
    <source>
        <dbReference type="EMBL" id="AKB61233.1"/>
    </source>
</evidence>
<sequence>MNAVPSEGKFPRNCNTDREKIVVFLKNCVIDKKLATDEVVYLLEEGKLEGVYSDEISTKTGTEERA</sequence>
<dbReference type="EMBL" id="CP009511">
    <property type="protein sequence ID" value="AKB61233.1"/>
    <property type="molecule type" value="Genomic_DNA"/>
</dbReference>
<organism evidence="1 2">
    <name type="scientific">Methanosarcina mazei SarPi</name>
    <dbReference type="NCBI Taxonomy" id="1434115"/>
    <lineage>
        <taxon>Archaea</taxon>
        <taxon>Methanobacteriati</taxon>
        <taxon>Methanobacteriota</taxon>
        <taxon>Stenosarchaea group</taxon>
        <taxon>Methanomicrobia</taxon>
        <taxon>Methanosarcinales</taxon>
        <taxon>Methanosarcinaceae</taxon>
        <taxon>Methanosarcina</taxon>
    </lineage>
</organism>
<dbReference type="RefSeq" id="WP_048041938.1">
    <property type="nucleotide sequence ID" value="NZ_CP009511.1"/>
</dbReference>
<dbReference type="GeneID" id="24864425"/>
<proteinExistence type="predicted"/>
<protein>
    <submittedName>
        <fullName evidence="1">Uncharacterized protein</fullName>
    </submittedName>
</protein>
<evidence type="ECO:0000313" key="2">
    <source>
        <dbReference type="Proteomes" id="UP000033116"/>
    </source>
</evidence>
<dbReference type="HOGENOM" id="CLU_2820915_0_0_2"/>
<reference evidence="1 2" key="1">
    <citation type="submission" date="2014-07" db="EMBL/GenBank/DDBJ databases">
        <title>Methanogenic archaea and the global carbon cycle.</title>
        <authorList>
            <person name="Henriksen J.R."/>
            <person name="Luke J."/>
            <person name="Reinhart S."/>
            <person name="Benedict M.N."/>
            <person name="Youngblut N.D."/>
            <person name="Metcalf M.E."/>
            <person name="Whitaker R.J."/>
            <person name="Metcalf W.W."/>
        </authorList>
    </citation>
    <scope>NUCLEOTIDE SEQUENCE [LARGE SCALE GENOMIC DNA]</scope>
    <source>
        <strain evidence="1 2">SarPi</strain>
    </source>
</reference>
<name>A0A0E3R806_METMZ</name>
<dbReference type="Proteomes" id="UP000033116">
    <property type="component" value="Chromosome"/>
</dbReference>
<accession>A0A0E3R806</accession>